<dbReference type="InterPro" id="IPR023340">
    <property type="entry name" value="UMA"/>
</dbReference>
<evidence type="ECO:0000256" key="14">
    <source>
        <dbReference type="SAM" id="MobiDB-lite"/>
    </source>
</evidence>
<dbReference type="GO" id="GO:0032801">
    <property type="term" value="P:receptor catabolic process"/>
    <property type="evidence" value="ECO:0007669"/>
    <property type="project" value="TreeGrafter"/>
</dbReference>
<dbReference type="FunFam" id="2.100.10.50:FF:000002">
    <property type="entry name" value="Multivesicular body subunit 12B"/>
    <property type="match status" value="1"/>
</dbReference>
<keyword evidence="9" id="KW-0729">SH3-binding</keyword>
<dbReference type="Proteomes" id="UP001168990">
    <property type="component" value="Unassembled WGS sequence"/>
</dbReference>
<gene>
    <name evidence="17" type="ORF">PV328_005896</name>
</gene>
<comment type="caution">
    <text evidence="17">The sequence shown here is derived from an EMBL/GenBank/DDBJ whole genome shotgun (WGS) entry which is preliminary data.</text>
</comment>
<reference evidence="17" key="1">
    <citation type="journal article" date="2023" name="bioRxiv">
        <title>Scaffold-level genome assemblies of two parasitoid biocontrol wasps reveal the parthenogenesis mechanism and an associated novel virus.</title>
        <authorList>
            <person name="Inwood S."/>
            <person name="Skelly J."/>
            <person name="Guhlin J."/>
            <person name="Harrop T."/>
            <person name="Goldson S."/>
            <person name="Dearden P."/>
        </authorList>
    </citation>
    <scope>NUCLEOTIDE SEQUENCE</scope>
    <source>
        <strain evidence="17">Irish</strain>
        <tissue evidence="17">Whole body</tissue>
    </source>
</reference>
<dbReference type="InterPro" id="IPR040335">
    <property type="entry name" value="MVB12A"/>
</dbReference>
<evidence type="ECO:0000259" key="16">
    <source>
        <dbReference type="PROSITE" id="PS51498"/>
    </source>
</evidence>
<evidence type="ECO:0000256" key="13">
    <source>
        <dbReference type="ARBA" id="ARBA00053101"/>
    </source>
</evidence>
<feature type="domain" description="UMA" evidence="15">
    <location>
        <begin position="284"/>
        <end position="330"/>
    </location>
</feature>
<evidence type="ECO:0000313" key="18">
    <source>
        <dbReference type="Proteomes" id="UP001168990"/>
    </source>
</evidence>
<evidence type="ECO:0000256" key="6">
    <source>
        <dbReference type="ARBA" id="ARBA00022490"/>
    </source>
</evidence>
<feature type="compositionally biased region" description="Basic and acidic residues" evidence="14">
    <location>
        <begin position="228"/>
        <end position="243"/>
    </location>
</feature>
<keyword evidence="6" id="KW-0963">Cytoplasm</keyword>
<dbReference type="GO" id="GO:0015031">
    <property type="term" value="P:protein transport"/>
    <property type="evidence" value="ECO:0007669"/>
    <property type="project" value="UniProtKB-KW"/>
</dbReference>
<evidence type="ECO:0000256" key="9">
    <source>
        <dbReference type="ARBA" id="ARBA00023036"/>
    </source>
</evidence>
<evidence type="ECO:0000313" key="17">
    <source>
        <dbReference type="EMBL" id="KAK0172596.1"/>
    </source>
</evidence>
<evidence type="ECO:0000256" key="2">
    <source>
        <dbReference type="ARBA" id="ARBA00004633"/>
    </source>
</evidence>
<dbReference type="GO" id="GO:0031902">
    <property type="term" value="C:late endosome membrane"/>
    <property type="evidence" value="ECO:0007669"/>
    <property type="project" value="UniProtKB-SubCell"/>
</dbReference>
<proteinExistence type="inferred from homology"/>
<comment type="function">
    <text evidence="13">Component of the ESCRT-I complex, a regulator of vesicular trafficking process. Required for the sorting of endocytic ubiquitinated cargos into multivesicular bodies.</text>
</comment>
<dbReference type="GO" id="GO:0000813">
    <property type="term" value="C:ESCRT I complex"/>
    <property type="evidence" value="ECO:0007669"/>
    <property type="project" value="InterPro"/>
</dbReference>
<reference evidence="17" key="2">
    <citation type="submission" date="2023-03" db="EMBL/GenBank/DDBJ databases">
        <authorList>
            <person name="Inwood S.N."/>
            <person name="Skelly J.G."/>
            <person name="Guhlin J."/>
            <person name="Harrop T.W.R."/>
            <person name="Goldson S.G."/>
            <person name="Dearden P.K."/>
        </authorList>
    </citation>
    <scope>NUCLEOTIDE SEQUENCE</scope>
    <source>
        <strain evidence="17">Irish</strain>
        <tissue evidence="17">Whole body</tissue>
    </source>
</reference>
<dbReference type="AlphaFoldDB" id="A0AA39FNC1"/>
<evidence type="ECO:0000256" key="4">
    <source>
        <dbReference type="ARBA" id="ARBA00017653"/>
    </source>
</evidence>
<organism evidence="17 18">
    <name type="scientific">Microctonus aethiopoides</name>
    <dbReference type="NCBI Taxonomy" id="144406"/>
    <lineage>
        <taxon>Eukaryota</taxon>
        <taxon>Metazoa</taxon>
        <taxon>Ecdysozoa</taxon>
        <taxon>Arthropoda</taxon>
        <taxon>Hexapoda</taxon>
        <taxon>Insecta</taxon>
        <taxon>Pterygota</taxon>
        <taxon>Neoptera</taxon>
        <taxon>Endopterygota</taxon>
        <taxon>Hymenoptera</taxon>
        <taxon>Apocrita</taxon>
        <taxon>Ichneumonoidea</taxon>
        <taxon>Braconidae</taxon>
        <taxon>Euphorinae</taxon>
        <taxon>Microctonus</taxon>
    </lineage>
</organism>
<evidence type="ECO:0000256" key="12">
    <source>
        <dbReference type="ARBA" id="ARBA00033024"/>
    </source>
</evidence>
<dbReference type="GO" id="GO:0019075">
    <property type="term" value="P:virus maturation"/>
    <property type="evidence" value="ECO:0007669"/>
    <property type="project" value="TreeGrafter"/>
</dbReference>
<keyword evidence="18" id="KW-1185">Reference proteome</keyword>
<keyword evidence="8" id="KW-0653">Protein transport</keyword>
<dbReference type="GO" id="GO:0017124">
    <property type="term" value="F:SH3 domain binding"/>
    <property type="evidence" value="ECO:0007669"/>
    <property type="project" value="UniProtKB-KW"/>
</dbReference>
<comment type="similarity">
    <text evidence="3">Belongs to the MVB12 family.</text>
</comment>
<dbReference type="Gene3D" id="2.100.10.50">
    <property type="match status" value="1"/>
</dbReference>
<protein>
    <recommendedName>
        <fullName evidence="4">Multivesicular body subunit 12A</fullName>
    </recommendedName>
    <alternativeName>
        <fullName evidence="12">ESCRT-I complex subunit MVB12A</fullName>
    </alternativeName>
    <alternativeName>
        <fullName evidence="11">Protein FAM125A</fullName>
    </alternativeName>
</protein>
<evidence type="ECO:0000256" key="3">
    <source>
        <dbReference type="ARBA" id="ARBA00010432"/>
    </source>
</evidence>
<evidence type="ECO:0000256" key="7">
    <source>
        <dbReference type="ARBA" id="ARBA00022753"/>
    </source>
</evidence>
<feature type="domain" description="MABP" evidence="16">
    <location>
        <begin position="24"/>
        <end position="168"/>
    </location>
</feature>
<evidence type="ECO:0000256" key="5">
    <source>
        <dbReference type="ARBA" id="ARBA00022448"/>
    </source>
</evidence>
<evidence type="ECO:0000256" key="8">
    <source>
        <dbReference type="ARBA" id="ARBA00022927"/>
    </source>
</evidence>
<dbReference type="PROSITE" id="PS51498">
    <property type="entry name" value="MABP"/>
    <property type="match status" value="1"/>
</dbReference>
<sequence length="330" mass="36967">MALLKMNSKKWLSVTGYSSLLPDDRPITAISVVEDIDKCPPNFTAISKTYDQDIDADLWRESGLFIKKKGRYICHSKTEGVPNYVVQEITVINERESPPDGFSMIPQTIDTDQKAWRKKQVCYKLRNKDACSFAVTDIIVCSRIKKAPTGFTYAGEVNGVIICYKLSTITNGDSSSQSYENINVLQNVSPNPLNGMAPHRVPPERPPKPRFSPKSQQNGLYPKVSDVPLKKKEPDDLVDRDYEVLSSNARIKPTRPAPQPPISPSSSLVSSVSNYGTLPGSSDLDGVPFVLNPRLSLHADPAFKLPVIKPRTRRELDKEYYYDFRAEKET</sequence>
<evidence type="ECO:0000259" key="15">
    <source>
        <dbReference type="PROSITE" id="PS51497"/>
    </source>
</evidence>
<evidence type="ECO:0000256" key="10">
    <source>
        <dbReference type="ARBA" id="ARBA00023136"/>
    </source>
</evidence>
<comment type="subcellular location">
    <subcellularLocation>
        <location evidence="1">Cytoplasm</location>
    </subcellularLocation>
    <subcellularLocation>
        <location evidence="2">Late endosome membrane</location>
        <topology evidence="2">Peripheral membrane protein</topology>
    </subcellularLocation>
</comment>
<dbReference type="PANTHER" id="PTHR31612:SF2">
    <property type="entry name" value="MULTIVESICULAR BODY SUBUNIT 12A"/>
    <property type="match status" value="1"/>
</dbReference>
<dbReference type="GO" id="GO:0005829">
    <property type="term" value="C:cytosol"/>
    <property type="evidence" value="ECO:0007669"/>
    <property type="project" value="TreeGrafter"/>
</dbReference>
<dbReference type="Pfam" id="PF10240">
    <property type="entry name" value="DUF2464"/>
    <property type="match status" value="1"/>
</dbReference>
<name>A0AA39FNC1_9HYME</name>
<evidence type="ECO:0000256" key="11">
    <source>
        <dbReference type="ARBA" id="ARBA00033002"/>
    </source>
</evidence>
<dbReference type="GO" id="GO:0032510">
    <property type="term" value="P:endosome to lysosome transport via multivesicular body sorting pathway"/>
    <property type="evidence" value="ECO:0007669"/>
    <property type="project" value="TreeGrafter"/>
</dbReference>
<dbReference type="InterPro" id="IPR023341">
    <property type="entry name" value="MABP"/>
</dbReference>
<keyword evidence="5" id="KW-0813">Transport</keyword>
<keyword evidence="7" id="KW-0967">Endosome</keyword>
<dbReference type="EMBL" id="JAQQBS010000002">
    <property type="protein sequence ID" value="KAK0172596.1"/>
    <property type="molecule type" value="Genomic_DNA"/>
</dbReference>
<dbReference type="GO" id="GO:0042058">
    <property type="term" value="P:regulation of epidermal growth factor receptor signaling pathway"/>
    <property type="evidence" value="ECO:0007669"/>
    <property type="project" value="TreeGrafter"/>
</dbReference>
<evidence type="ECO:0000256" key="1">
    <source>
        <dbReference type="ARBA" id="ARBA00004496"/>
    </source>
</evidence>
<accession>A0AA39FNC1</accession>
<feature type="region of interest" description="Disordered" evidence="14">
    <location>
        <begin position="190"/>
        <end position="272"/>
    </location>
</feature>
<dbReference type="InterPro" id="IPR018798">
    <property type="entry name" value="MVB12A/B"/>
</dbReference>
<dbReference type="PANTHER" id="PTHR31612">
    <property type="entry name" value="MULTIVESICULAR BODY SUBUNIT 12A"/>
    <property type="match status" value="1"/>
</dbReference>
<keyword evidence="10" id="KW-0472">Membrane</keyword>
<dbReference type="GO" id="GO:0046755">
    <property type="term" value="P:viral budding"/>
    <property type="evidence" value="ECO:0007669"/>
    <property type="project" value="TreeGrafter"/>
</dbReference>
<dbReference type="PROSITE" id="PS51497">
    <property type="entry name" value="UMA"/>
    <property type="match status" value="1"/>
</dbReference>